<dbReference type="RefSeq" id="WP_379519634.1">
    <property type="nucleotide sequence ID" value="NZ_JBHSPA010000052.1"/>
</dbReference>
<keyword evidence="8" id="KW-1185">Reference proteome</keyword>
<evidence type="ECO:0000256" key="4">
    <source>
        <dbReference type="RuleBase" id="RU003733"/>
    </source>
</evidence>
<dbReference type="EMBL" id="JBHSPA010000052">
    <property type="protein sequence ID" value="MFC5830144.1"/>
    <property type="molecule type" value="Genomic_DNA"/>
</dbReference>
<evidence type="ECO:0000256" key="1">
    <source>
        <dbReference type="ARBA" id="ARBA00009156"/>
    </source>
</evidence>
<reference evidence="8" key="1">
    <citation type="journal article" date="2019" name="Int. J. Syst. Evol. Microbiol.">
        <title>The Global Catalogue of Microorganisms (GCM) 10K type strain sequencing project: providing services to taxonomists for standard genome sequencing and annotation.</title>
        <authorList>
            <consortium name="The Broad Institute Genomics Platform"/>
            <consortium name="The Broad Institute Genome Sequencing Center for Infectious Disease"/>
            <person name="Wu L."/>
            <person name="Ma J."/>
        </authorList>
    </citation>
    <scope>NUCLEOTIDE SEQUENCE [LARGE SCALE GENOMIC DNA]</scope>
    <source>
        <strain evidence="8">CCUG 53903</strain>
    </source>
</reference>
<dbReference type="Proteomes" id="UP001596058">
    <property type="component" value="Unassembled WGS sequence"/>
</dbReference>
<dbReference type="PANTHER" id="PTHR43095">
    <property type="entry name" value="SUGAR KINASE"/>
    <property type="match status" value="1"/>
</dbReference>
<feature type="domain" description="Carbohydrate kinase FGGY N-terminal" evidence="5">
    <location>
        <begin position="3"/>
        <end position="270"/>
    </location>
</feature>
<dbReference type="PROSITE" id="PS00445">
    <property type="entry name" value="FGGY_KINASES_2"/>
    <property type="match status" value="1"/>
</dbReference>
<proteinExistence type="inferred from homology"/>
<dbReference type="InterPro" id="IPR050406">
    <property type="entry name" value="FGGY_Carb_Kinase"/>
</dbReference>
<dbReference type="PIRSF" id="PIRSF000538">
    <property type="entry name" value="GlpK"/>
    <property type="match status" value="1"/>
</dbReference>
<dbReference type="Gene3D" id="3.30.420.40">
    <property type="match status" value="2"/>
</dbReference>
<name>A0ABW1CYT0_9ACTN</name>
<dbReference type="InterPro" id="IPR018483">
    <property type="entry name" value="Carb_kinase_FGGY_CS"/>
</dbReference>
<comment type="caution">
    <text evidence="7">The sequence shown here is derived from an EMBL/GenBank/DDBJ whole genome shotgun (WGS) entry which is preliminary data.</text>
</comment>
<dbReference type="Pfam" id="PF00370">
    <property type="entry name" value="FGGY_N"/>
    <property type="match status" value="1"/>
</dbReference>
<evidence type="ECO:0000259" key="5">
    <source>
        <dbReference type="Pfam" id="PF00370"/>
    </source>
</evidence>
<dbReference type="InterPro" id="IPR018485">
    <property type="entry name" value="FGGY_C"/>
</dbReference>
<dbReference type="PANTHER" id="PTHR43095:SF3">
    <property type="entry name" value="L-XYLULOSE_3-KETO-L-GULONATE KINASE"/>
    <property type="match status" value="1"/>
</dbReference>
<accession>A0ABW1CYT0</accession>
<organism evidence="7 8">
    <name type="scientific">Nonomuraea insulae</name>
    <dbReference type="NCBI Taxonomy" id="1616787"/>
    <lineage>
        <taxon>Bacteria</taxon>
        <taxon>Bacillati</taxon>
        <taxon>Actinomycetota</taxon>
        <taxon>Actinomycetes</taxon>
        <taxon>Streptosporangiales</taxon>
        <taxon>Streptosporangiaceae</taxon>
        <taxon>Nonomuraea</taxon>
    </lineage>
</organism>
<evidence type="ECO:0000313" key="7">
    <source>
        <dbReference type="EMBL" id="MFC5830144.1"/>
    </source>
</evidence>
<keyword evidence="3 4" id="KW-0418">Kinase</keyword>
<dbReference type="SUPFAM" id="SSF53067">
    <property type="entry name" value="Actin-like ATPase domain"/>
    <property type="match status" value="2"/>
</dbReference>
<dbReference type="InterPro" id="IPR018484">
    <property type="entry name" value="FGGY_N"/>
</dbReference>
<dbReference type="InterPro" id="IPR000577">
    <property type="entry name" value="Carb_kinase_FGGY"/>
</dbReference>
<evidence type="ECO:0000313" key="8">
    <source>
        <dbReference type="Proteomes" id="UP001596058"/>
    </source>
</evidence>
<comment type="similarity">
    <text evidence="1 4">Belongs to the FGGY kinase family.</text>
</comment>
<dbReference type="InterPro" id="IPR043129">
    <property type="entry name" value="ATPase_NBD"/>
</dbReference>
<protein>
    <submittedName>
        <fullName evidence="7">FGGY family carbohydrate kinase</fullName>
    </submittedName>
</protein>
<dbReference type="Pfam" id="PF02782">
    <property type="entry name" value="FGGY_C"/>
    <property type="match status" value="1"/>
</dbReference>
<gene>
    <name evidence="7" type="ORF">ACFPZ3_40340</name>
</gene>
<feature type="domain" description="Carbohydrate kinase FGGY C-terminal" evidence="6">
    <location>
        <begin position="281"/>
        <end position="461"/>
    </location>
</feature>
<evidence type="ECO:0000256" key="3">
    <source>
        <dbReference type="ARBA" id="ARBA00022777"/>
    </source>
</evidence>
<sequence length="520" mass="52995">MAIICVDAGTTVIKAVGYDSTGAEAAVARRATAVSRPAPGHTEQDMHAVWAAVAATVSEVAAQLNGTGDGAAGGGVSGSVSGGVSSGANGGPSGGVDFVAITAQGDGCWLVDADGEPTGPAILWNDARAASTVDAWTRDGLATTAFRRNGSSAASGLPHAILTWLRANDPARLDRSSAMLTCGGWIFARMTGERVADESDASAPFMDLRARAYSPELLRMFGLEWAGRLLPRVRPCPVAGLTPEAAAALGLAAGTPVVMAPYDIAATALGAGAVEPGQACAILGTTLCTEVVVESPDLEGPPTGITIALPDGYLRAFPTFAGTEVVQWTCRLLGLNDPAELGELALLSEPGAGGLAFLPYLSPAGERAPFSDPLARGALLGMSFEHGREHVARAVLEGLTMVIRDCLAATGAAPTELRVCGGGSASAAWLGLIADITGLPVRRSADAEVGARGAYLVGLAATGAAPSIAGAAPHHVRLRDAVEPDPARRAFYDRAFEDFLALRENNADTWPLLGTMRGRT</sequence>
<evidence type="ECO:0000256" key="2">
    <source>
        <dbReference type="ARBA" id="ARBA00022679"/>
    </source>
</evidence>
<keyword evidence="2 4" id="KW-0808">Transferase</keyword>
<evidence type="ECO:0000259" key="6">
    <source>
        <dbReference type="Pfam" id="PF02782"/>
    </source>
</evidence>
<dbReference type="GO" id="GO:0016301">
    <property type="term" value="F:kinase activity"/>
    <property type="evidence" value="ECO:0007669"/>
    <property type="project" value="UniProtKB-KW"/>
</dbReference>